<dbReference type="AlphaFoldDB" id="A0A4Z0BMN6"/>
<keyword evidence="2" id="KW-0813">Transport</keyword>
<keyword evidence="5 7" id="KW-0067">ATP-binding</keyword>
<dbReference type="SMART" id="SM00382">
    <property type="entry name" value="AAA"/>
    <property type="match status" value="1"/>
</dbReference>
<dbReference type="InterPro" id="IPR027417">
    <property type="entry name" value="P-loop_NTPase"/>
</dbReference>
<dbReference type="PANTHER" id="PTHR46743">
    <property type="entry name" value="TEICHOIC ACIDS EXPORT ATP-BINDING PROTEIN TAGH"/>
    <property type="match status" value="1"/>
</dbReference>
<dbReference type="InterPro" id="IPR050683">
    <property type="entry name" value="Bact_Polysacc_Export_ATP-bd"/>
</dbReference>
<dbReference type="RefSeq" id="WP_135285216.1">
    <property type="nucleotide sequence ID" value="NZ_SMLL01000004.1"/>
</dbReference>
<dbReference type="Pfam" id="PF00005">
    <property type="entry name" value="ABC_tran"/>
    <property type="match status" value="1"/>
</dbReference>
<dbReference type="OrthoDB" id="9778870at2"/>
<feature type="domain" description="ABC transporter" evidence="6">
    <location>
        <begin position="11"/>
        <end position="236"/>
    </location>
</feature>
<evidence type="ECO:0000259" key="6">
    <source>
        <dbReference type="PROSITE" id="PS50893"/>
    </source>
</evidence>
<keyword evidence="4" id="KW-0547">Nucleotide-binding</keyword>
<name>A0A4Z0BMN6_9BURK</name>
<dbReference type="Gene3D" id="3.40.50.300">
    <property type="entry name" value="P-loop containing nucleotide triphosphate hydrolases"/>
    <property type="match status" value="1"/>
</dbReference>
<evidence type="ECO:0000313" key="8">
    <source>
        <dbReference type="Proteomes" id="UP000297564"/>
    </source>
</evidence>
<evidence type="ECO:0000256" key="2">
    <source>
        <dbReference type="ARBA" id="ARBA00022448"/>
    </source>
</evidence>
<dbReference type="InterPro" id="IPR015860">
    <property type="entry name" value="ABC_transpr_TagH-like"/>
</dbReference>
<dbReference type="GO" id="GO:0016887">
    <property type="term" value="F:ATP hydrolysis activity"/>
    <property type="evidence" value="ECO:0007669"/>
    <property type="project" value="InterPro"/>
</dbReference>
<dbReference type="EMBL" id="SMLL01000004">
    <property type="protein sequence ID" value="TFY99673.1"/>
    <property type="molecule type" value="Genomic_DNA"/>
</dbReference>
<dbReference type="CDD" id="cd03220">
    <property type="entry name" value="ABC_KpsT_Wzt"/>
    <property type="match status" value="1"/>
</dbReference>
<accession>A0A4Z0BMN6</accession>
<sequence>MSPASPTSLAIRAEDLCKHYALGHGQPPKKAIDGVTFRIGEGERVGFIGRNGAGKTTLLQMLAGIAEPSGGILHVDGKVTAIFTLGMGLREDLTGLENIFVEGELMGRTREQTQALVDEIVAFAELGAFIDRPVRTYSTGMKARLAFSTIVHIEPEILIIDEALSVGDVKFGAKATAKMRELTRKGRILIVVSHSMGAIEDMCSRCLWIDEGRIRLDGPPSEVTRAYLDEVRRADEAKLSERFRHQLVNESLLPGWSIDAAEMQSAEGLVVQHVVTGDSCAFSARVRAPAGEGFQAVLGLHRLDGLAVLETTCRFDGQSAAMCASGERRLHLDFGRLPLNYGLYKAQLEIRTDAGPAARRAVLFEVVNPRPPRGGRPVLVYPSTLTVTKTS</sequence>
<evidence type="ECO:0000256" key="3">
    <source>
        <dbReference type="ARBA" id="ARBA00022475"/>
    </source>
</evidence>
<evidence type="ECO:0000256" key="1">
    <source>
        <dbReference type="ARBA" id="ARBA00005417"/>
    </source>
</evidence>
<reference evidence="7 8" key="1">
    <citation type="submission" date="2019-03" db="EMBL/GenBank/DDBJ databases">
        <title>Ramlibacter rhizophilus CCTCC AB2015357, whole genome shotgun sequence.</title>
        <authorList>
            <person name="Zhang X."/>
            <person name="Feng G."/>
            <person name="Zhu H."/>
        </authorList>
    </citation>
    <scope>NUCLEOTIDE SEQUENCE [LARGE SCALE GENOMIC DNA]</scope>
    <source>
        <strain evidence="7 8">CCTCC AB2015357</strain>
    </source>
</reference>
<keyword evidence="3" id="KW-0472">Membrane</keyword>
<organism evidence="7 8">
    <name type="scientific">Ramlibacter rhizophilus</name>
    <dbReference type="NCBI Taxonomy" id="1781167"/>
    <lineage>
        <taxon>Bacteria</taxon>
        <taxon>Pseudomonadati</taxon>
        <taxon>Pseudomonadota</taxon>
        <taxon>Betaproteobacteria</taxon>
        <taxon>Burkholderiales</taxon>
        <taxon>Comamonadaceae</taxon>
        <taxon>Ramlibacter</taxon>
    </lineage>
</organism>
<protein>
    <submittedName>
        <fullName evidence="7">ATP-binding cassette domain-containing protein</fullName>
    </submittedName>
</protein>
<dbReference type="PANTHER" id="PTHR46743:SF2">
    <property type="entry name" value="TEICHOIC ACIDS EXPORT ATP-BINDING PROTEIN TAGH"/>
    <property type="match status" value="1"/>
</dbReference>
<evidence type="ECO:0000256" key="4">
    <source>
        <dbReference type="ARBA" id="ARBA00022741"/>
    </source>
</evidence>
<dbReference type="PROSITE" id="PS50893">
    <property type="entry name" value="ABC_TRANSPORTER_2"/>
    <property type="match status" value="1"/>
</dbReference>
<evidence type="ECO:0000313" key="7">
    <source>
        <dbReference type="EMBL" id="TFY99673.1"/>
    </source>
</evidence>
<gene>
    <name evidence="7" type="ORF">EZ242_11035</name>
</gene>
<evidence type="ECO:0000256" key="5">
    <source>
        <dbReference type="ARBA" id="ARBA00022840"/>
    </source>
</evidence>
<proteinExistence type="inferred from homology"/>
<dbReference type="InterPro" id="IPR003593">
    <property type="entry name" value="AAA+_ATPase"/>
</dbReference>
<comment type="similarity">
    <text evidence="1">Belongs to the ABC transporter superfamily.</text>
</comment>
<dbReference type="Proteomes" id="UP000297564">
    <property type="component" value="Unassembled WGS sequence"/>
</dbReference>
<dbReference type="GO" id="GO:0016020">
    <property type="term" value="C:membrane"/>
    <property type="evidence" value="ECO:0007669"/>
    <property type="project" value="InterPro"/>
</dbReference>
<dbReference type="GO" id="GO:0140359">
    <property type="term" value="F:ABC-type transporter activity"/>
    <property type="evidence" value="ECO:0007669"/>
    <property type="project" value="InterPro"/>
</dbReference>
<dbReference type="SUPFAM" id="SSF52540">
    <property type="entry name" value="P-loop containing nucleoside triphosphate hydrolases"/>
    <property type="match status" value="1"/>
</dbReference>
<keyword evidence="3" id="KW-1003">Cell membrane</keyword>
<comment type="caution">
    <text evidence="7">The sequence shown here is derived from an EMBL/GenBank/DDBJ whole genome shotgun (WGS) entry which is preliminary data.</text>
</comment>
<dbReference type="InterPro" id="IPR003439">
    <property type="entry name" value="ABC_transporter-like_ATP-bd"/>
</dbReference>
<dbReference type="GO" id="GO:0005524">
    <property type="term" value="F:ATP binding"/>
    <property type="evidence" value="ECO:0007669"/>
    <property type="project" value="UniProtKB-KW"/>
</dbReference>
<keyword evidence="8" id="KW-1185">Reference proteome</keyword>